<keyword evidence="3" id="KW-1185">Reference proteome</keyword>
<sequence length="179" mass="20190">MKIKIAYDHIPNLEIEAGAEECARLLMLLARQGQDLTPAVTRAEPPSVQPRSEATTETKPPAEKSAPRTPTAPGNENPTPKVTPQRAGTQRRTYRGQVNRRQLVLDTLATLKRRGIENPRLDDITRCYRELFPEADMNHLGQIVRDLANKTDKVERLQWGVFRLTDAGDRETRPDTAED</sequence>
<protein>
    <submittedName>
        <fullName evidence="2">Uncharacterized protein</fullName>
    </submittedName>
</protein>
<dbReference type="RefSeq" id="WP_237378902.1">
    <property type="nucleotide sequence ID" value="NZ_CP071793.1"/>
</dbReference>
<proteinExistence type="predicted"/>
<feature type="region of interest" description="Disordered" evidence="1">
    <location>
        <begin position="36"/>
        <end position="94"/>
    </location>
</feature>
<accession>A0A8A4TK63</accession>
<dbReference type="AlphaFoldDB" id="A0A8A4TK63"/>
<dbReference type="EMBL" id="CP071793">
    <property type="protein sequence ID" value="QTD49261.1"/>
    <property type="molecule type" value="Genomic_DNA"/>
</dbReference>
<feature type="compositionally biased region" description="Basic and acidic residues" evidence="1">
    <location>
        <begin position="54"/>
        <end position="66"/>
    </location>
</feature>
<name>A0A8A4TK63_SULCO</name>
<reference evidence="2" key="1">
    <citation type="submission" date="2021-03" db="EMBL/GenBank/DDBJ databases">
        <title>Acanthopleuribacteraceae sp. M133.</title>
        <authorList>
            <person name="Wang G."/>
        </authorList>
    </citation>
    <scope>NUCLEOTIDE SEQUENCE</scope>
    <source>
        <strain evidence="2">M133</strain>
    </source>
</reference>
<evidence type="ECO:0000313" key="3">
    <source>
        <dbReference type="Proteomes" id="UP000663929"/>
    </source>
</evidence>
<evidence type="ECO:0000256" key="1">
    <source>
        <dbReference type="SAM" id="MobiDB-lite"/>
    </source>
</evidence>
<feature type="compositionally biased region" description="Polar residues" evidence="1">
    <location>
        <begin position="72"/>
        <end position="91"/>
    </location>
</feature>
<gene>
    <name evidence="2" type="ORF">J3U87_27055</name>
</gene>
<dbReference type="KEGG" id="scor:J3U87_27055"/>
<dbReference type="Proteomes" id="UP000663929">
    <property type="component" value="Chromosome"/>
</dbReference>
<evidence type="ECO:0000313" key="2">
    <source>
        <dbReference type="EMBL" id="QTD49261.1"/>
    </source>
</evidence>
<organism evidence="2 3">
    <name type="scientific">Sulfidibacter corallicola</name>
    <dbReference type="NCBI Taxonomy" id="2818388"/>
    <lineage>
        <taxon>Bacteria</taxon>
        <taxon>Pseudomonadati</taxon>
        <taxon>Acidobacteriota</taxon>
        <taxon>Holophagae</taxon>
        <taxon>Acanthopleuribacterales</taxon>
        <taxon>Acanthopleuribacteraceae</taxon>
        <taxon>Sulfidibacter</taxon>
    </lineage>
</organism>